<gene>
    <name evidence="7" type="primary">uvrC</name>
    <name evidence="12" type="ORF">J421_3231</name>
</gene>
<evidence type="ECO:0000256" key="4">
    <source>
        <dbReference type="ARBA" id="ARBA00022881"/>
    </source>
</evidence>
<dbReference type="InterPro" id="IPR000305">
    <property type="entry name" value="GIY-YIG_endonuc"/>
</dbReference>
<dbReference type="GO" id="GO:0009381">
    <property type="term" value="F:excinuclease ABC activity"/>
    <property type="evidence" value="ECO:0007669"/>
    <property type="project" value="UniProtKB-UniRule"/>
</dbReference>
<name>W0RMW8_9BACT</name>
<organism evidence="12 13">
    <name type="scientific">Gemmatirosa kalamazoonensis</name>
    <dbReference type="NCBI Taxonomy" id="861299"/>
    <lineage>
        <taxon>Bacteria</taxon>
        <taxon>Pseudomonadati</taxon>
        <taxon>Gemmatimonadota</taxon>
        <taxon>Gemmatimonadia</taxon>
        <taxon>Gemmatimonadales</taxon>
        <taxon>Gemmatimonadaceae</taxon>
        <taxon>Gemmatirosa</taxon>
    </lineage>
</organism>
<keyword evidence="5 7" id="KW-0234">DNA repair</keyword>
<dbReference type="InterPro" id="IPR050066">
    <property type="entry name" value="UvrABC_protein_C"/>
</dbReference>
<dbReference type="InterPro" id="IPR004791">
    <property type="entry name" value="UvrC"/>
</dbReference>
<dbReference type="GO" id="GO:0005737">
    <property type="term" value="C:cytoplasm"/>
    <property type="evidence" value="ECO:0007669"/>
    <property type="project" value="UniProtKB-SubCell"/>
</dbReference>
<dbReference type="GO" id="GO:0009432">
    <property type="term" value="P:SOS response"/>
    <property type="evidence" value="ECO:0007669"/>
    <property type="project" value="UniProtKB-UniRule"/>
</dbReference>
<feature type="region of interest" description="Disordered" evidence="8">
    <location>
        <begin position="601"/>
        <end position="631"/>
    </location>
</feature>
<proteinExistence type="inferred from homology"/>
<sequence>MISPPDDVAAKLQHLPDSPGVYLWKDADGTVLYVGKAKRLRSRVRSYFATDHVESPKTRALVRNVRDLETIVVPTEAHALILEANLIKEYKPRFNIALRDDKSYPYIKVTVNEPFPRVYVTRRLVSDGARYFGPYTDVGAMRRALNVVKRIFTVRSCNYDMPREMPERACLDFAIKRCKAPCIFNQTQADYAAMIDEVLVFLEGKTDEVARRIGERMRQAAENLDFERAGELRDALRHLERMQEPTIVLEIEGGDRDVVGYARDGDDACVAVMRIRGGKLLAREHRFMENIDGDDDGDVLAAFLARAYLGSDERADELLVPFDFTDREVLDQSLGHTRVHVPQRGSKRQLVDLAQSNARHLLEELKLAALEADERAADPVYELQRELGLKRVPRSLVCFDISHAQGTDTVASCVWFENARPKRAEYRKFKVESVVGIDDFASMREVVGRYFRRRLDEQKPVPDLVVIDGGKGQLNAAREALEALGMTEQPLISLAKREEEVFVLGRSDPLRISRRSPALRMLQQARDEAHRFAVTFQRKRRAVRTVTSALLTIPGVGPVKRRQLLQAFGSIQGVRDATPEQIAELPGWTAASAQKLLAALEASSPTRSTEPSSAALGDLPVEATSDATNDG</sequence>
<dbReference type="FunFam" id="3.40.1440.10:FF:000001">
    <property type="entry name" value="UvrABC system protein C"/>
    <property type="match status" value="1"/>
</dbReference>
<dbReference type="Pfam" id="PF08459">
    <property type="entry name" value="UvrC_RNaseH_dom"/>
    <property type="match status" value="1"/>
</dbReference>
<dbReference type="RefSeq" id="WP_104022709.1">
    <property type="nucleotide sequence ID" value="NZ_CP007128.1"/>
</dbReference>
<dbReference type="InParanoid" id="W0RMW8"/>
<evidence type="ECO:0000256" key="5">
    <source>
        <dbReference type="ARBA" id="ARBA00023204"/>
    </source>
</evidence>
<protein>
    <recommendedName>
        <fullName evidence="7">UvrABC system protein C</fullName>
        <shortName evidence="7">Protein UvrC</shortName>
    </recommendedName>
    <alternativeName>
        <fullName evidence="7">Excinuclease ABC subunit C</fullName>
    </alternativeName>
</protein>
<dbReference type="InterPro" id="IPR035901">
    <property type="entry name" value="GIY-YIG_endonuc_sf"/>
</dbReference>
<evidence type="ECO:0000256" key="1">
    <source>
        <dbReference type="ARBA" id="ARBA00022490"/>
    </source>
</evidence>
<evidence type="ECO:0000313" key="13">
    <source>
        <dbReference type="Proteomes" id="UP000019151"/>
    </source>
</evidence>
<dbReference type="InterPro" id="IPR036876">
    <property type="entry name" value="UVR_dom_sf"/>
</dbReference>
<feature type="domain" description="UVR" evidence="9">
    <location>
        <begin position="207"/>
        <end position="242"/>
    </location>
</feature>
<dbReference type="InterPro" id="IPR038476">
    <property type="entry name" value="UvrC_RNase_H_dom_sf"/>
</dbReference>
<dbReference type="SUPFAM" id="SSF47781">
    <property type="entry name" value="RuvA domain 2-like"/>
    <property type="match status" value="1"/>
</dbReference>
<feature type="compositionally biased region" description="Polar residues" evidence="8">
    <location>
        <begin position="603"/>
        <end position="612"/>
    </location>
</feature>
<evidence type="ECO:0000256" key="7">
    <source>
        <dbReference type="HAMAP-Rule" id="MF_00203"/>
    </source>
</evidence>
<dbReference type="eggNOG" id="COG0322">
    <property type="taxonomic scope" value="Bacteria"/>
</dbReference>
<dbReference type="NCBIfam" id="NF001824">
    <property type="entry name" value="PRK00558.1-5"/>
    <property type="match status" value="1"/>
</dbReference>
<evidence type="ECO:0000259" key="9">
    <source>
        <dbReference type="PROSITE" id="PS50151"/>
    </source>
</evidence>
<dbReference type="InterPro" id="IPR047296">
    <property type="entry name" value="GIY-YIG_UvrC_Cho"/>
</dbReference>
<accession>W0RMW8</accession>
<evidence type="ECO:0000256" key="2">
    <source>
        <dbReference type="ARBA" id="ARBA00022763"/>
    </source>
</evidence>
<dbReference type="Gene3D" id="3.30.420.340">
    <property type="entry name" value="UvrC, RNAse H endonuclease domain"/>
    <property type="match status" value="1"/>
</dbReference>
<dbReference type="PROSITE" id="PS50151">
    <property type="entry name" value="UVR"/>
    <property type="match status" value="1"/>
</dbReference>
<dbReference type="GO" id="GO:0009380">
    <property type="term" value="C:excinuclease repair complex"/>
    <property type="evidence" value="ECO:0007669"/>
    <property type="project" value="InterPro"/>
</dbReference>
<dbReference type="Gene3D" id="4.10.860.10">
    <property type="entry name" value="UVR domain"/>
    <property type="match status" value="1"/>
</dbReference>
<evidence type="ECO:0000259" key="10">
    <source>
        <dbReference type="PROSITE" id="PS50164"/>
    </source>
</evidence>
<dbReference type="Pfam" id="PF22920">
    <property type="entry name" value="UvrC_RNaseH"/>
    <property type="match status" value="1"/>
</dbReference>
<evidence type="ECO:0000259" key="11">
    <source>
        <dbReference type="PROSITE" id="PS50165"/>
    </source>
</evidence>
<dbReference type="CDD" id="cd10434">
    <property type="entry name" value="GIY-YIG_UvrC_Cho"/>
    <property type="match status" value="1"/>
</dbReference>
<dbReference type="AlphaFoldDB" id="W0RMW8"/>
<evidence type="ECO:0000256" key="3">
    <source>
        <dbReference type="ARBA" id="ARBA00022769"/>
    </source>
</evidence>
<dbReference type="PROSITE" id="PS50165">
    <property type="entry name" value="UVRC"/>
    <property type="match status" value="1"/>
</dbReference>
<dbReference type="PANTHER" id="PTHR30562:SF1">
    <property type="entry name" value="UVRABC SYSTEM PROTEIN C"/>
    <property type="match status" value="1"/>
</dbReference>
<dbReference type="HAMAP" id="MF_00203">
    <property type="entry name" value="UvrC"/>
    <property type="match status" value="1"/>
</dbReference>
<comment type="subunit">
    <text evidence="7">Interacts with UvrB in an incision complex.</text>
</comment>
<keyword evidence="13" id="KW-1185">Reference proteome</keyword>
<dbReference type="SMART" id="SM00465">
    <property type="entry name" value="GIYc"/>
    <property type="match status" value="1"/>
</dbReference>
<dbReference type="OrthoDB" id="9804933at2"/>
<dbReference type="PROSITE" id="PS50164">
    <property type="entry name" value="GIY_YIG"/>
    <property type="match status" value="1"/>
</dbReference>
<feature type="domain" description="UvrC family homology region profile" evidence="11">
    <location>
        <begin position="258"/>
        <end position="481"/>
    </location>
</feature>
<dbReference type="SUPFAM" id="SSF46600">
    <property type="entry name" value="C-terminal UvrC-binding domain of UvrB"/>
    <property type="match status" value="1"/>
</dbReference>
<comment type="subcellular location">
    <subcellularLocation>
        <location evidence="7">Cytoplasm</location>
    </subcellularLocation>
</comment>
<dbReference type="Gene3D" id="1.10.150.20">
    <property type="entry name" value="5' to 3' exonuclease, C-terminal subdomain"/>
    <property type="match status" value="1"/>
</dbReference>
<dbReference type="EMBL" id="CP007128">
    <property type="protein sequence ID" value="AHG90768.1"/>
    <property type="molecule type" value="Genomic_DNA"/>
</dbReference>
<dbReference type="NCBIfam" id="TIGR00194">
    <property type="entry name" value="uvrC"/>
    <property type="match status" value="1"/>
</dbReference>
<dbReference type="STRING" id="861299.J421_3231"/>
<dbReference type="Pfam" id="PF01541">
    <property type="entry name" value="GIY-YIG"/>
    <property type="match status" value="1"/>
</dbReference>
<feature type="domain" description="GIY-YIG" evidence="10">
    <location>
        <begin position="17"/>
        <end position="96"/>
    </location>
</feature>
<dbReference type="Pfam" id="PF14520">
    <property type="entry name" value="HHH_5"/>
    <property type="match status" value="1"/>
</dbReference>
<evidence type="ECO:0000313" key="12">
    <source>
        <dbReference type="EMBL" id="AHG90768.1"/>
    </source>
</evidence>
<dbReference type="PATRIC" id="fig|861299.3.peg.3284"/>
<evidence type="ECO:0000256" key="8">
    <source>
        <dbReference type="SAM" id="MobiDB-lite"/>
    </source>
</evidence>
<keyword evidence="1 7" id="KW-0963">Cytoplasm</keyword>
<dbReference type="InterPro" id="IPR001943">
    <property type="entry name" value="UVR_dom"/>
</dbReference>
<dbReference type="InterPro" id="IPR010994">
    <property type="entry name" value="RuvA_2-like"/>
</dbReference>
<keyword evidence="6 7" id="KW-0742">SOS response</keyword>
<keyword evidence="2 7" id="KW-0227">DNA damage</keyword>
<dbReference type="PANTHER" id="PTHR30562">
    <property type="entry name" value="UVRC/OXIDOREDUCTASE"/>
    <property type="match status" value="1"/>
</dbReference>
<dbReference type="KEGG" id="gba:J421_3231"/>
<dbReference type="SUPFAM" id="SSF82771">
    <property type="entry name" value="GIY-YIG endonuclease"/>
    <property type="match status" value="1"/>
</dbReference>
<keyword evidence="3 7" id="KW-0228">DNA excision</keyword>
<reference evidence="12 13" key="1">
    <citation type="journal article" date="2014" name="Genome Announc.">
        <title>Genome Sequence and Methylome of Soil Bacterium Gemmatirosa kalamazoonensis KBS708T, a Member of the Rarely Cultivated Gemmatimonadetes Phylum.</title>
        <authorList>
            <person name="Debruyn J.M."/>
            <person name="Radosevich M."/>
            <person name="Wommack K.E."/>
            <person name="Polson S.W."/>
            <person name="Hauser L.J."/>
            <person name="Fawaz M.N."/>
            <person name="Korlach J."/>
            <person name="Tsai Y.C."/>
        </authorList>
    </citation>
    <scope>NUCLEOTIDE SEQUENCE [LARGE SCALE GENOMIC DNA]</scope>
    <source>
        <strain evidence="12 13">KBS708</strain>
    </source>
</reference>
<comment type="similarity">
    <text evidence="7">Belongs to the UvrC family.</text>
</comment>
<dbReference type="Gene3D" id="3.40.1440.10">
    <property type="entry name" value="GIY-YIG endonuclease"/>
    <property type="match status" value="1"/>
</dbReference>
<keyword evidence="4 7" id="KW-0267">Excision nuclease</keyword>
<dbReference type="InterPro" id="IPR001162">
    <property type="entry name" value="UvrC_RNase_H_dom"/>
</dbReference>
<dbReference type="HOGENOM" id="CLU_014841_3_2_0"/>
<dbReference type="Pfam" id="PF02151">
    <property type="entry name" value="UVR"/>
    <property type="match status" value="1"/>
</dbReference>
<dbReference type="FunCoup" id="W0RMW8">
    <property type="interactions" value="386"/>
</dbReference>
<evidence type="ECO:0000256" key="6">
    <source>
        <dbReference type="ARBA" id="ARBA00023236"/>
    </source>
</evidence>
<comment type="function">
    <text evidence="7">The UvrABC repair system catalyzes the recognition and processing of DNA lesions. UvrC both incises the 5' and 3' sides of the lesion. The N-terminal half is responsible for the 3' incision and the C-terminal half is responsible for the 5' incision.</text>
</comment>
<dbReference type="Proteomes" id="UP000019151">
    <property type="component" value="Chromosome"/>
</dbReference>
<dbReference type="GO" id="GO:0003677">
    <property type="term" value="F:DNA binding"/>
    <property type="evidence" value="ECO:0007669"/>
    <property type="project" value="UniProtKB-UniRule"/>
</dbReference>
<dbReference type="GO" id="GO:0006289">
    <property type="term" value="P:nucleotide-excision repair"/>
    <property type="evidence" value="ECO:0007669"/>
    <property type="project" value="UniProtKB-UniRule"/>
</dbReference>